<accession>A0A3S3S0G0</accession>
<evidence type="ECO:0000313" key="1">
    <source>
        <dbReference type="EMBL" id="RWX73723.1"/>
    </source>
</evidence>
<evidence type="ECO:0008006" key="3">
    <source>
        <dbReference type="Google" id="ProtNLM"/>
    </source>
</evidence>
<gene>
    <name evidence="1" type="ORF">Metus_0502</name>
</gene>
<proteinExistence type="predicted"/>
<dbReference type="Proteomes" id="UP000288215">
    <property type="component" value="Unassembled WGS sequence"/>
</dbReference>
<protein>
    <recommendedName>
        <fullName evidence="3">Phage protein D</fullName>
    </recommendedName>
</protein>
<dbReference type="SUPFAM" id="SSF69279">
    <property type="entry name" value="Phage tail proteins"/>
    <property type="match status" value="1"/>
</dbReference>
<reference evidence="1 2" key="1">
    <citation type="submission" date="2018-12" db="EMBL/GenBank/DDBJ databases">
        <title>The complete genome of the methanogenic archaea of the candidate phylum Verstraetearchaeota, obtained from the metagenome of underground thermal water.</title>
        <authorList>
            <person name="Kadnikov V.V."/>
            <person name="Mardanov A.V."/>
            <person name="Beletsky A.V."/>
            <person name="Karnachuk O.V."/>
            <person name="Ravin N.V."/>
        </authorList>
    </citation>
    <scope>NUCLEOTIDE SEQUENCE [LARGE SCALE GENOMIC DNA]</scope>
    <source>
        <strain evidence="1">Ch88</strain>
    </source>
</reference>
<name>A0A3S3S0G0_METS7</name>
<organism evidence="1 2">
    <name type="scientific">Methanosuratincola subterraneus</name>
    <dbReference type="NCBI Taxonomy" id="2593994"/>
    <lineage>
        <taxon>Archaea</taxon>
        <taxon>Thermoproteota</taxon>
        <taxon>Methanosuratincolia</taxon>
        <taxon>Candidatus Methanomethylicales</taxon>
        <taxon>Candidatus Methanomethylicaceae</taxon>
        <taxon>Candidatus Methanosuratincola (ex Vanwonterghem et al. 2016)</taxon>
    </lineage>
</organism>
<dbReference type="EMBL" id="RXGA01000002">
    <property type="protein sequence ID" value="RWX73723.1"/>
    <property type="molecule type" value="Genomic_DNA"/>
</dbReference>
<sequence length="320" mass="35062">MKHPEFELRIGDKVFSTGDGVSFIMSTCGMGLPVDGITAVISKESSYRFKPLEEAELKLGYDGSLEKIMVGNLARAEVRLNSVLISIDGIGSKLLRKRSNMVFMSRTSGEIVVALAQEAGVDVEEFENGINYPYYAIDDRSNLLEHIVRLGKICGADAFFDKDGKLIFRRAGGGKEHRLSYGKDLLEVWAIRKGPPYDGVAVFGESPVGSKGADTYHWAAKEELKFTKGGERALAMAEASLKSSESAEKAGEALLEASKYTLMLNLKSEGKPGIRVGDTITLEGFDDREIEGSHEVTRVEHSLSVSRGFTSTFTCRRKLE</sequence>
<dbReference type="AlphaFoldDB" id="A0A3S3S0G0"/>
<evidence type="ECO:0000313" key="2">
    <source>
        <dbReference type="Proteomes" id="UP000288215"/>
    </source>
</evidence>
<comment type="caution">
    <text evidence="1">The sequence shown here is derived from an EMBL/GenBank/DDBJ whole genome shotgun (WGS) entry which is preliminary data.</text>
</comment>